<feature type="compositionally biased region" description="Basic and acidic residues" evidence="2">
    <location>
        <begin position="514"/>
        <end position="523"/>
    </location>
</feature>
<feature type="coiled-coil region" evidence="1">
    <location>
        <begin position="271"/>
        <end position="341"/>
    </location>
</feature>
<feature type="compositionally biased region" description="Low complexity" evidence="2">
    <location>
        <begin position="44"/>
        <end position="56"/>
    </location>
</feature>
<dbReference type="RefSeq" id="XP_004179436.1">
    <property type="nucleotide sequence ID" value="XM_004179388.1"/>
</dbReference>
<feature type="compositionally biased region" description="Basic and acidic residues" evidence="2">
    <location>
        <begin position="397"/>
        <end position="406"/>
    </location>
</feature>
<dbReference type="KEGG" id="tbl:TBLA_0C01020"/>
<feature type="region of interest" description="Disordered" evidence="2">
    <location>
        <begin position="363"/>
        <end position="487"/>
    </location>
</feature>
<dbReference type="OMA" id="TTEYQYH"/>
<feature type="compositionally biased region" description="Polar residues" evidence="2">
    <location>
        <begin position="565"/>
        <end position="576"/>
    </location>
</feature>
<name>I2H0L5_HENB6</name>
<evidence type="ECO:0000256" key="1">
    <source>
        <dbReference type="SAM" id="Coils"/>
    </source>
</evidence>
<feature type="region of interest" description="Disordered" evidence="2">
    <location>
        <begin position="514"/>
        <end position="599"/>
    </location>
</feature>
<feature type="compositionally biased region" description="Low complexity" evidence="2">
    <location>
        <begin position="436"/>
        <end position="458"/>
    </location>
</feature>
<proteinExistence type="predicted"/>
<dbReference type="HOGENOM" id="CLU_438858_0_0_1"/>
<organism evidence="3 4">
    <name type="scientific">Henningerozyma blattae (strain ATCC 34711 / CBS 6284 / DSM 70876 / NBRC 10599 / NRRL Y-10934 / UCD 77-7)</name>
    <name type="common">Yeast</name>
    <name type="synonym">Tetrapisispora blattae</name>
    <dbReference type="NCBI Taxonomy" id="1071380"/>
    <lineage>
        <taxon>Eukaryota</taxon>
        <taxon>Fungi</taxon>
        <taxon>Dikarya</taxon>
        <taxon>Ascomycota</taxon>
        <taxon>Saccharomycotina</taxon>
        <taxon>Saccharomycetes</taxon>
        <taxon>Saccharomycetales</taxon>
        <taxon>Saccharomycetaceae</taxon>
        <taxon>Henningerozyma</taxon>
    </lineage>
</organism>
<dbReference type="GeneID" id="14494885"/>
<reference evidence="3 4" key="1">
    <citation type="journal article" date="2011" name="Proc. Natl. Acad. Sci. U.S.A.">
        <title>Evolutionary erosion of yeast sex chromosomes by mating-type switching accidents.</title>
        <authorList>
            <person name="Gordon J.L."/>
            <person name="Armisen D."/>
            <person name="Proux-Wera E."/>
            <person name="Oheigeartaigh S.S."/>
            <person name="Byrne K.P."/>
            <person name="Wolfe K.H."/>
        </authorList>
    </citation>
    <scope>NUCLEOTIDE SEQUENCE [LARGE SCALE GENOMIC DNA]</scope>
    <source>
        <strain evidence="4">ATCC 34711 / CBS 6284 / DSM 70876 / NBRC 10599 / NRRL Y-10934 / UCD 77-7</strain>
    </source>
</reference>
<feature type="compositionally biased region" description="Basic residues" evidence="2">
    <location>
        <begin position="588"/>
        <end position="598"/>
    </location>
</feature>
<protein>
    <submittedName>
        <fullName evidence="3">Uncharacterized protein</fullName>
    </submittedName>
</protein>
<feature type="region of interest" description="Disordered" evidence="2">
    <location>
        <begin position="92"/>
        <end position="127"/>
    </location>
</feature>
<keyword evidence="4" id="KW-1185">Reference proteome</keyword>
<feature type="compositionally biased region" description="Basic and acidic residues" evidence="2">
    <location>
        <begin position="114"/>
        <end position="127"/>
    </location>
</feature>
<keyword evidence="1" id="KW-0175">Coiled coil</keyword>
<feature type="compositionally biased region" description="Polar residues" evidence="2">
    <location>
        <begin position="459"/>
        <end position="468"/>
    </location>
</feature>
<evidence type="ECO:0000313" key="4">
    <source>
        <dbReference type="Proteomes" id="UP000002866"/>
    </source>
</evidence>
<gene>
    <name evidence="3" type="primary">TBLA0C01020</name>
    <name evidence="3" type="ORF">TBLA_0C01020</name>
</gene>
<dbReference type="AlphaFoldDB" id="I2H0L5"/>
<accession>I2H0L5</accession>
<evidence type="ECO:0000256" key="2">
    <source>
        <dbReference type="SAM" id="MobiDB-lite"/>
    </source>
</evidence>
<feature type="compositionally biased region" description="Basic and acidic residues" evidence="2">
    <location>
        <begin position="577"/>
        <end position="587"/>
    </location>
</feature>
<sequence length="623" mass="72111">MMEEQEIMGFLLEENAPLTHTDTAPKKKSRWLVSTPNTENKGESSLISSPNLNNNKNNVSLRISDEYSDLFDDLDSMILSNISNINSKVYENEKNESRSQIGAKNIQRGKKDRNRQNERKKPELNGLEDIKIKQKSPNTLNTNLKDNTSEMIRLANNSDLCTIEDEDENIALQSECIRWLEESLAKKLRDLDVHEQALKYTTNNEINNKNVEKNSKVSVTNIEEDLTTNKKKDEVLETIRFKIYIYQNLVTESKKFPFKTPSGSEIQHQNKAEFKNLIDKKRKQIRALRRTLRNQTQKVGNDSSPEIIDIQQKIINCRQELKQIELENKREMKSSKTLQKQIIKELEEHLQLFLKMKIEKGVEGNNRQKNNKKVAKQPKNIESSSKKSKKLPTKIPDTSEKLEKKIITNNKKLKPKDRSSNISNNNEPISEDNIKNKTSSNVNYANNNYNNKCDNLNNSENVRTTLSQSSDSKTKNNKSKSDTRKVQELTEEQALGLNRQEIISIDNENLHITEKKSRTSDRKNNRKKNVVLQTEDHTNDTNDNAIENTNHKNRRSGKKIPDVVSLNNRSSTSTNENIHRNNTDYTKKTKKSNKKKNRDNKVTINIADKSAKNLKREDLFVYF</sequence>
<dbReference type="Proteomes" id="UP000002866">
    <property type="component" value="Chromosome 3"/>
</dbReference>
<dbReference type="InParanoid" id="I2H0L5"/>
<evidence type="ECO:0000313" key="3">
    <source>
        <dbReference type="EMBL" id="CCH59917.1"/>
    </source>
</evidence>
<dbReference type="EMBL" id="HE806318">
    <property type="protein sequence ID" value="CCH59917.1"/>
    <property type="molecule type" value="Genomic_DNA"/>
</dbReference>
<feature type="region of interest" description="Disordered" evidence="2">
    <location>
        <begin position="1"/>
        <end position="56"/>
    </location>
</feature>